<reference evidence="1 2" key="1">
    <citation type="submission" date="2022-12" db="EMBL/GenBank/DDBJ databases">
        <title>Chromosome-level genome assembly of true bugs.</title>
        <authorList>
            <person name="Ma L."/>
            <person name="Li H."/>
        </authorList>
    </citation>
    <scope>NUCLEOTIDE SEQUENCE [LARGE SCALE GENOMIC DNA]</scope>
    <source>
        <strain evidence="1">Lab_2022b</strain>
    </source>
</reference>
<sequence>MQKSESVRLVRGTTCSAIGPRLRPTASTIINQRRLANKKAHPALLHQKAKYDLRSSSFESSTRSWTTSRNYKRSAFGGWRLSIRLRYCPHSSG</sequence>
<comment type="caution">
    <text evidence="1">The sequence shown here is derived from an EMBL/GenBank/DDBJ whole genome shotgun (WGS) entry which is preliminary data.</text>
</comment>
<organism evidence="1 2">
    <name type="scientific">Rhynocoris fuscipes</name>
    <dbReference type="NCBI Taxonomy" id="488301"/>
    <lineage>
        <taxon>Eukaryota</taxon>
        <taxon>Metazoa</taxon>
        <taxon>Ecdysozoa</taxon>
        <taxon>Arthropoda</taxon>
        <taxon>Hexapoda</taxon>
        <taxon>Insecta</taxon>
        <taxon>Pterygota</taxon>
        <taxon>Neoptera</taxon>
        <taxon>Paraneoptera</taxon>
        <taxon>Hemiptera</taxon>
        <taxon>Heteroptera</taxon>
        <taxon>Panheteroptera</taxon>
        <taxon>Cimicomorpha</taxon>
        <taxon>Reduviidae</taxon>
        <taxon>Harpactorinae</taxon>
        <taxon>Harpactorini</taxon>
        <taxon>Rhynocoris</taxon>
    </lineage>
</organism>
<dbReference type="EMBL" id="JAPXFL010000012">
    <property type="protein sequence ID" value="KAK9498432.1"/>
    <property type="molecule type" value="Genomic_DNA"/>
</dbReference>
<protein>
    <submittedName>
        <fullName evidence="1">Uncharacterized protein</fullName>
    </submittedName>
</protein>
<evidence type="ECO:0000313" key="2">
    <source>
        <dbReference type="Proteomes" id="UP001461498"/>
    </source>
</evidence>
<gene>
    <name evidence="1" type="ORF">O3M35_003071</name>
</gene>
<dbReference type="Proteomes" id="UP001461498">
    <property type="component" value="Unassembled WGS sequence"/>
</dbReference>
<evidence type="ECO:0000313" key="1">
    <source>
        <dbReference type="EMBL" id="KAK9498432.1"/>
    </source>
</evidence>
<proteinExistence type="predicted"/>
<name>A0AAW1CPL6_9HEMI</name>
<keyword evidence="2" id="KW-1185">Reference proteome</keyword>
<accession>A0AAW1CPL6</accession>
<dbReference type="AlphaFoldDB" id="A0AAW1CPL6"/>